<feature type="signal peptide" evidence="1">
    <location>
        <begin position="1"/>
        <end position="18"/>
    </location>
</feature>
<feature type="chain" id="PRO_5003190873" evidence="1">
    <location>
        <begin position="19"/>
        <end position="201"/>
    </location>
</feature>
<organism evidence="2">
    <name type="scientific">Oikopleura dioica</name>
    <name type="common">Tunicate</name>
    <dbReference type="NCBI Taxonomy" id="34765"/>
    <lineage>
        <taxon>Eukaryota</taxon>
        <taxon>Metazoa</taxon>
        <taxon>Chordata</taxon>
        <taxon>Tunicata</taxon>
        <taxon>Appendicularia</taxon>
        <taxon>Copelata</taxon>
        <taxon>Oikopleuridae</taxon>
        <taxon>Oikopleura</taxon>
    </lineage>
</organism>
<reference evidence="2" key="1">
    <citation type="journal article" date="2010" name="Science">
        <title>Plasticity of animal genome architecture unmasked by rapid evolution of a pelagic tunicate.</title>
        <authorList>
            <person name="Denoeud F."/>
            <person name="Henriet S."/>
            <person name="Mungpakdee S."/>
            <person name="Aury J.M."/>
            <person name="Da Silva C."/>
            <person name="Brinkmann H."/>
            <person name="Mikhaleva J."/>
            <person name="Olsen L.C."/>
            <person name="Jubin C."/>
            <person name="Canestro C."/>
            <person name="Bouquet J.M."/>
            <person name="Danks G."/>
            <person name="Poulain J."/>
            <person name="Campsteijn C."/>
            <person name="Adamski M."/>
            <person name="Cross I."/>
            <person name="Yadetie F."/>
            <person name="Muffato M."/>
            <person name="Louis A."/>
            <person name="Butcher S."/>
            <person name="Tsagkogeorga G."/>
            <person name="Konrad A."/>
            <person name="Singh S."/>
            <person name="Jensen M.F."/>
            <person name="Cong E.H."/>
            <person name="Eikeseth-Otteraa H."/>
            <person name="Noel B."/>
            <person name="Anthouard V."/>
            <person name="Porcel B.M."/>
            <person name="Kachouri-Lafond R."/>
            <person name="Nishino A."/>
            <person name="Ugolini M."/>
            <person name="Chourrout P."/>
            <person name="Nishida H."/>
            <person name="Aasland R."/>
            <person name="Huzurbazar S."/>
            <person name="Westhof E."/>
            <person name="Delsuc F."/>
            <person name="Lehrach H."/>
            <person name="Reinhardt R."/>
            <person name="Weissenbach J."/>
            <person name="Roy S.W."/>
            <person name="Artiguenave F."/>
            <person name="Postlethwait J.H."/>
            <person name="Manak J.R."/>
            <person name="Thompson E.M."/>
            <person name="Jaillon O."/>
            <person name="Du Pasquier L."/>
            <person name="Boudinot P."/>
            <person name="Liberles D.A."/>
            <person name="Volff J.N."/>
            <person name="Philippe H."/>
            <person name="Lenhard B."/>
            <person name="Roest Crollius H."/>
            <person name="Wincker P."/>
            <person name="Chourrout D."/>
        </authorList>
    </citation>
    <scope>NUCLEOTIDE SEQUENCE [LARGE SCALE GENOMIC DNA]</scope>
</reference>
<dbReference type="EMBL" id="FN654314">
    <property type="protein sequence ID" value="CBY31711.1"/>
    <property type="molecule type" value="Genomic_DNA"/>
</dbReference>
<accession>E4Y7W1</accession>
<gene>
    <name evidence="2" type="ORF">GSOID_T00025630001</name>
</gene>
<evidence type="ECO:0000256" key="1">
    <source>
        <dbReference type="SAM" id="SignalP"/>
    </source>
</evidence>
<keyword evidence="1" id="KW-0732">Signal</keyword>
<dbReference type="AlphaFoldDB" id="E4Y7W1"/>
<protein>
    <submittedName>
        <fullName evidence="2">Uncharacterized protein</fullName>
    </submittedName>
</protein>
<dbReference type="Proteomes" id="UP000011014">
    <property type="component" value="Unassembled WGS sequence"/>
</dbReference>
<name>E4Y7W1_OIKDI</name>
<evidence type="ECO:0000313" key="2">
    <source>
        <dbReference type="EMBL" id="CBY31711.1"/>
    </source>
</evidence>
<proteinExistence type="predicted"/>
<sequence>MRMMLLAKSFALPITTAARSIVLATFSAQTAAKAATMRFAKITAVLTKIWPTNAKELARVSLEFVFQLARIRFARKAVLTVTTTARSIVLATFSVRMDAKAAIMISAWTENAEMMISQQFVKQIAQAILNPASETALAQIAKKIATSLTRAAFCTVLATSSALRDAKIAITSFAEATAAAMGQDKLFISAILKGRAFLFSS</sequence>